<dbReference type="InterPro" id="IPR013848">
    <property type="entry name" value="Methylthiotransferase_N"/>
</dbReference>
<dbReference type="NCBIfam" id="TIGR00089">
    <property type="entry name" value="MiaB/RimO family radical SAM methylthiotransferase"/>
    <property type="match status" value="1"/>
</dbReference>
<evidence type="ECO:0000256" key="7">
    <source>
        <dbReference type="ARBA" id="ARBA00023014"/>
    </source>
</evidence>
<dbReference type="Gene3D" id="3.40.50.12160">
    <property type="entry name" value="Methylthiotransferase, N-terminal domain"/>
    <property type="match status" value="1"/>
</dbReference>
<protein>
    <recommendedName>
        <fullName evidence="8">Ribosomal protein uS12 methylthiotransferase RimO</fullName>
        <shortName evidence="8">uS12 MTTase</shortName>
        <shortName evidence="8">uS12 methylthiotransferase</shortName>
        <ecNumber evidence="8">2.8.4.4</ecNumber>
    </recommendedName>
    <alternativeName>
        <fullName evidence="8">Ribosomal protein uS12 (aspartate-C(3))-methylthiotransferase</fullName>
    </alternativeName>
    <alternativeName>
        <fullName evidence="8">Ribosome maturation factor RimO</fullName>
    </alternativeName>
</protein>
<dbReference type="PROSITE" id="PS51449">
    <property type="entry name" value="MTTASE_N"/>
    <property type="match status" value="1"/>
</dbReference>
<evidence type="ECO:0000256" key="8">
    <source>
        <dbReference type="HAMAP-Rule" id="MF_01865"/>
    </source>
</evidence>
<dbReference type="PANTHER" id="PTHR43837">
    <property type="entry name" value="RIBOSOMAL PROTEIN S12 METHYLTHIOTRANSFERASE RIMO"/>
    <property type="match status" value="1"/>
</dbReference>
<feature type="domain" description="TRAM" evidence="9">
    <location>
        <begin position="367"/>
        <end position="435"/>
    </location>
</feature>
<name>A0ABS5JR81_9BACT</name>
<evidence type="ECO:0000256" key="4">
    <source>
        <dbReference type="ARBA" id="ARBA00022691"/>
    </source>
</evidence>
<dbReference type="PROSITE" id="PS51918">
    <property type="entry name" value="RADICAL_SAM"/>
    <property type="match status" value="1"/>
</dbReference>
<feature type="domain" description="Radical SAM core" evidence="11">
    <location>
        <begin position="133"/>
        <end position="364"/>
    </location>
</feature>
<comment type="catalytic activity">
    <reaction evidence="8">
        <text>L-aspartate(89)-[ribosomal protein uS12]-hydrogen + (sulfur carrier)-SH + AH2 + 2 S-adenosyl-L-methionine = 3-methylsulfanyl-L-aspartate(89)-[ribosomal protein uS12]-hydrogen + (sulfur carrier)-H + 5'-deoxyadenosine + L-methionine + A + S-adenosyl-L-homocysteine + 2 H(+)</text>
        <dbReference type="Rhea" id="RHEA:37087"/>
        <dbReference type="Rhea" id="RHEA-COMP:10460"/>
        <dbReference type="Rhea" id="RHEA-COMP:10461"/>
        <dbReference type="Rhea" id="RHEA-COMP:14737"/>
        <dbReference type="Rhea" id="RHEA-COMP:14739"/>
        <dbReference type="ChEBI" id="CHEBI:13193"/>
        <dbReference type="ChEBI" id="CHEBI:15378"/>
        <dbReference type="ChEBI" id="CHEBI:17319"/>
        <dbReference type="ChEBI" id="CHEBI:17499"/>
        <dbReference type="ChEBI" id="CHEBI:29917"/>
        <dbReference type="ChEBI" id="CHEBI:29961"/>
        <dbReference type="ChEBI" id="CHEBI:57844"/>
        <dbReference type="ChEBI" id="CHEBI:57856"/>
        <dbReference type="ChEBI" id="CHEBI:59789"/>
        <dbReference type="ChEBI" id="CHEBI:64428"/>
        <dbReference type="ChEBI" id="CHEBI:73599"/>
        <dbReference type="EC" id="2.8.4.4"/>
    </reaction>
</comment>
<dbReference type="Pfam" id="PF00919">
    <property type="entry name" value="UPF0004"/>
    <property type="match status" value="1"/>
</dbReference>
<dbReference type="Gene3D" id="3.80.30.20">
    <property type="entry name" value="tm_1862 like domain"/>
    <property type="match status" value="1"/>
</dbReference>
<dbReference type="PANTHER" id="PTHR43837:SF1">
    <property type="entry name" value="RIBOSOMAL PROTEIN US12 METHYLTHIOTRANSFERASE RIMO"/>
    <property type="match status" value="1"/>
</dbReference>
<comment type="cofactor">
    <cofactor evidence="8">
        <name>[4Fe-4S] cluster</name>
        <dbReference type="ChEBI" id="CHEBI:49883"/>
    </cofactor>
    <text evidence="8">Binds 2 [4Fe-4S] clusters. One cluster is coordinated with 3 cysteines and an exchangeable S-adenosyl-L-methionine.</text>
</comment>
<evidence type="ECO:0000313" key="12">
    <source>
        <dbReference type="EMBL" id="MBS2097405.1"/>
    </source>
</evidence>
<evidence type="ECO:0000256" key="2">
    <source>
        <dbReference type="ARBA" id="ARBA00022490"/>
    </source>
</evidence>
<organism evidence="12 13">
    <name type="scientific">Carboxylicivirga linearis</name>
    <dbReference type="NCBI Taxonomy" id="1628157"/>
    <lineage>
        <taxon>Bacteria</taxon>
        <taxon>Pseudomonadati</taxon>
        <taxon>Bacteroidota</taxon>
        <taxon>Bacteroidia</taxon>
        <taxon>Marinilabiliales</taxon>
        <taxon>Marinilabiliaceae</taxon>
        <taxon>Carboxylicivirga</taxon>
    </lineage>
</organism>
<keyword evidence="13" id="KW-1185">Reference proteome</keyword>
<dbReference type="SUPFAM" id="SSF102114">
    <property type="entry name" value="Radical SAM enzymes"/>
    <property type="match status" value="1"/>
</dbReference>
<dbReference type="Pfam" id="PF18693">
    <property type="entry name" value="TRAM_2"/>
    <property type="match status" value="1"/>
</dbReference>
<keyword evidence="6 8" id="KW-0408">Iron</keyword>
<comment type="caution">
    <text evidence="12">The sequence shown here is derived from an EMBL/GenBank/DDBJ whole genome shotgun (WGS) entry which is preliminary data.</text>
</comment>
<feature type="domain" description="MTTase N-terminal" evidence="10">
    <location>
        <begin position="5"/>
        <end position="124"/>
    </location>
</feature>
<comment type="subcellular location">
    <subcellularLocation>
        <location evidence="8">Cytoplasm</location>
    </subcellularLocation>
</comment>
<keyword evidence="4 8" id="KW-0949">S-adenosyl-L-methionine</keyword>
<dbReference type="EC" id="2.8.4.4" evidence="8"/>
<feature type="binding site" evidence="8">
    <location>
        <position position="86"/>
    </location>
    <ligand>
        <name>[4Fe-4S] cluster</name>
        <dbReference type="ChEBI" id="CHEBI:49883"/>
        <label>1</label>
    </ligand>
</feature>
<dbReference type="InterPro" id="IPR006638">
    <property type="entry name" value="Elp3/MiaA/NifB-like_rSAM"/>
</dbReference>
<feature type="binding site" evidence="8">
    <location>
        <position position="52"/>
    </location>
    <ligand>
        <name>[4Fe-4S] cluster</name>
        <dbReference type="ChEBI" id="CHEBI:49883"/>
        <label>1</label>
    </ligand>
</feature>
<dbReference type="EMBL" id="JAGUCO010000002">
    <property type="protein sequence ID" value="MBS2097405.1"/>
    <property type="molecule type" value="Genomic_DNA"/>
</dbReference>
<dbReference type="Proteomes" id="UP000708576">
    <property type="component" value="Unassembled WGS sequence"/>
</dbReference>
<dbReference type="InterPro" id="IPR005840">
    <property type="entry name" value="Ribosomal_uS12_MeSTrfase_RimO"/>
</dbReference>
<dbReference type="SFLD" id="SFLDG01061">
    <property type="entry name" value="methylthiotransferase"/>
    <property type="match status" value="1"/>
</dbReference>
<dbReference type="Pfam" id="PF04055">
    <property type="entry name" value="Radical_SAM"/>
    <property type="match status" value="1"/>
</dbReference>
<dbReference type="SMART" id="SM00729">
    <property type="entry name" value="Elp3"/>
    <property type="match status" value="1"/>
</dbReference>
<feature type="binding site" evidence="8">
    <location>
        <position position="147"/>
    </location>
    <ligand>
        <name>[4Fe-4S] cluster</name>
        <dbReference type="ChEBI" id="CHEBI:49883"/>
        <label>2</label>
        <note>4Fe-4S-S-AdoMet</note>
    </ligand>
</feature>
<dbReference type="GO" id="GO:0103039">
    <property type="term" value="F:protein methylthiotransferase activity"/>
    <property type="evidence" value="ECO:0007669"/>
    <property type="project" value="UniProtKB-EC"/>
</dbReference>
<keyword evidence="12" id="KW-0687">Ribonucleoprotein</keyword>
<keyword evidence="12" id="KW-0689">Ribosomal protein</keyword>
<dbReference type="InterPro" id="IPR058240">
    <property type="entry name" value="rSAM_sf"/>
</dbReference>
<evidence type="ECO:0000259" key="11">
    <source>
        <dbReference type="PROSITE" id="PS51918"/>
    </source>
</evidence>
<dbReference type="CDD" id="cd01335">
    <property type="entry name" value="Radical_SAM"/>
    <property type="match status" value="1"/>
</dbReference>
<dbReference type="RefSeq" id="WP_212213753.1">
    <property type="nucleotide sequence ID" value="NZ_JAGUCO010000002.1"/>
</dbReference>
<keyword evidence="1 8" id="KW-0004">4Fe-4S</keyword>
<evidence type="ECO:0000259" key="10">
    <source>
        <dbReference type="PROSITE" id="PS51449"/>
    </source>
</evidence>
<dbReference type="PROSITE" id="PS50926">
    <property type="entry name" value="TRAM"/>
    <property type="match status" value="1"/>
</dbReference>
<comment type="function">
    <text evidence="8">Catalyzes the methylthiolation of an aspartic acid residue of ribosomal protein uS12.</text>
</comment>
<comment type="similarity">
    <text evidence="8">Belongs to the methylthiotransferase family. RimO subfamily.</text>
</comment>
<reference evidence="12 13" key="1">
    <citation type="journal article" date="2015" name="Int. J. Syst. Evol. Microbiol.">
        <title>Carboxylicivirga linearis sp. nov., isolated from a sea cucumber culture pond.</title>
        <authorList>
            <person name="Wang F.Q."/>
            <person name="Zhou Y.X."/>
            <person name="Lin X.Z."/>
            <person name="Chen G.J."/>
            <person name="Du Z.J."/>
        </authorList>
    </citation>
    <scope>NUCLEOTIDE SEQUENCE [LARGE SCALE GENOMIC DNA]</scope>
    <source>
        <strain evidence="12 13">FB218</strain>
    </source>
</reference>
<sequence>MAKAKKVDVVTMGCSKNLVDSEFLIRQFKANNIQVAHDPEVPDSEVAIVNTCGFIGDAKEESVDTILEFVEAKKRGDIKQLYVMGCLSERYPGQLKKELPEVDKFFGKFNWKEIITEVGASYRRDLMNERSLTTPNHYAYLKISEGCNRTCSYCAIPLITGKHQSRKMEDLLDEAKRLADGGVKELQVIAQDLSFYGYDLYKEYRLPKLVDELAKINGIEWIRLHYAYPAGFPLDVLKVMHDNPKVCNYIDIALQHISDNMLEKMRRNVRKSQTYKLIEEMRKQVPDIHLRTTFITGHPGETEQDFREMEEFVKDVRFERLGVFPYSHEEDTYAAKKYQDDIPEEVKQERADRIMEIQNGIAAELNRDKIGKDLKVIVDREEGDYFIGRTEYDSPEVDQEVLLHKEENEELTIGDFYQVEITDAEDYDLFGIAKI</sequence>
<dbReference type="PROSITE" id="PS01278">
    <property type="entry name" value="MTTASE_RADICAL"/>
    <property type="match status" value="1"/>
</dbReference>
<dbReference type="NCBIfam" id="TIGR01125">
    <property type="entry name" value="30S ribosomal protein S12 methylthiotransferase RimO"/>
    <property type="match status" value="1"/>
</dbReference>
<evidence type="ECO:0000256" key="6">
    <source>
        <dbReference type="ARBA" id="ARBA00023004"/>
    </source>
</evidence>
<dbReference type="InterPro" id="IPR038135">
    <property type="entry name" value="Methylthiotransferase_N_sf"/>
</dbReference>
<dbReference type="Gene3D" id="2.40.50.140">
    <property type="entry name" value="Nucleic acid-binding proteins"/>
    <property type="match status" value="1"/>
</dbReference>
<evidence type="ECO:0000259" key="9">
    <source>
        <dbReference type="PROSITE" id="PS50926"/>
    </source>
</evidence>
<dbReference type="HAMAP" id="MF_01865">
    <property type="entry name" value="MTTase_RimO"/>
    <property type="match status" value="1"/>
</dbReference>
<keyword evidence="2 8" id="KW-0963">Cytoplasm</keyword>
<proteinExistence type="inferred from homology"/>
<evidence type="ECO:0000256" key="5">
    <source>
        <dbReference type="ARBA" id="ARBA00022723"/>
    </source>
</evidence>
<dbReference type="InterPro" id="IPR005839">
    <property type="entry name" value="Methylthiotransferase"/>
</dbReference>
<evidence type="ECO:0000313" key="13">
    <source>
        <dbReference type="Proteomes" id="UP000708576"/>
    </source>
</evidence>
<evidence type="ECO:0000256" key="3">
    <source>
        <dbReference type="ARBA" id="ARBA00022679"/>
    </source>
</evidence>
<dbReference type="SFLD" id="SFLDS00029">
    <property type="entry name" value="Radical_SAM"/>
    <property type="match status" value="1"/>
</dbReference>
<keyword evidence="3 8" id="KW-0808">Transferase</keyword>
<feature type="binding site" evidence="8">
    <location>
        <position position="14"/>
    </location>
    <ligand>
        <name>[4Fe-4S] cluster</name>
        <dbReference type="ChEBI" id="CHEBI:49883"/>
        <label>1</label>
    </ligand>
</feature>
<dbReference type="InterPro" id="IPR020612">
    <property type="entry name" value="Methylthiotransferase_CS"/>
</dbReference>
<feature type="binding site" evidence="8">
    <location>
        <position position="151"/>
    </location>
    <ligand>
        <name>[4Fe-4S] cluster</name>
        <dbReference type="ChEBI" id="CHEBI:49883"/>
        <label>2</label>
        <note>4Fe-4S-S-AdoMet</note>
    </ligand>
</feature>
<evidence type="ECO:0000256" key="1">
    <source>
        <dbReference type="ARBA" id="ARBA00022485"/>
    </source>
</evidence>
<keyword evidence="5 8" id="KW-0479">Metal-binding</keyword>
<dbReference type="InterPro" id="IPR007197">
    <property type="entry name" value="rSAM"/>
</dbReference>
<dbReference type="SFLD" id="SFLDF00274">
    <property type="entry name" value="ribosomal_protein_S12_methylth"/>
    <property type="match status" value="1"/>
</dbReference>
<accession>A0ABS5JR81</accession>
<feature type="binding site" evidence="8">
    <location>
        <position position="154"/>
    </location>
    <ligand>
        <name>[4Fe-4S] cluster</name>
        <dbReference type="ChEBI" id="CHEBI:49883"/>
        <label>2</label>
        <note>4Fe-4S-S-AdoMet</note>
    </ligand>
</feature>
<dbReference type="InterPro" id="IPR012340">
    <property type="entry name" value="NA-bd_OB-fold"/>
</dbReference>
<dbReference type="InterPro" id="IPR023404">
    <property type="entry name" value="rSAM_horseshoe"/>
</dbReference>
<keyword evidence="7 8" id="KW-0411">Iron-sulfur</keyword>
<dbReference type="GO" id="GO:0005840">
    <property type="term" value="C:ribosome"/>
    <property type="evidence" value="ECO:0007669"/>
    <property type="project" value="UniProtKB-KW"/>
</dbReference>
<gene>
    <name evidence="8 12" type="primary">rimO</name>
    <name evidence="12" type="ORF">KEM10_03880</name>
</gene>
<dbReference type="SFLD" id="SFLDG01082">
    <property type="entry name" value="B12-binding_domain_containing"/>
    <property type="match status" value="1"/>
</dbReference>
<dbReference type="InterPro" id="IPR002792">
    <property type="entry name" value="TRAM_dom"/>
</dbReference>